<feature type="non-terminal residue" evidence="2">
    <location>
        <position position="1"/>
    </location>
</feature>
<feature type="compositionally biased region" description="Polar residues" evidence="1">
    <location>
        <begin position="60"/>
        <end position="70"/>
    </location>
</feature>
<proteinExistence type="predicted"/>
<sequence>RIACVNQYLDAAVRMPADNMYPGLALPGQTADQVLINSTSPDKLLSAATATTFQQELASAISKPQQTSPLSPEWAEKAASELNEEPDTVQENINSLRSMVL</sequence>
<feature type="non-terminal residue" evidence="2">
    <location>
        <position position="101"/>
    </location>
</feature>
<evidence type="ECO:0000313" key="2">
    <source>
        <dbReference type="EMBL" id="KAJ9591890.1"/>
    </source>
</evidence>
<keyword evidence="3" id="KW-1185">Reference proteome</keyword>
<comment type="caution">
    <text evidence="2">The sequence shown here is derived from an EMBL/GenBank/DDBJ whole genome shotgun (WGS) entry which is preliminary data.</text>
</comment>
<name>A0AAD8A3A8_DIPPU</name>
<dbReference type="AlphaFoldDB" id="A0AAD8A3A8"/>
<evidence type="ECO:0000256" key="1">
    <source>
        <dbReference type="SAM" id="MobiDB-lite"/>
    </source>
</evidence>
<feature type="compositionally biased region" description="Polar residues" evidence="1">
    <location>
        <begin position="89"/>
        <end position="101"/>
    </location>
</feature>
<dbReference type="EMBL" id="JASPKZ010003853">
    <property type="protein sequence ID" value="KAJ9591890.1"/>
    <property type="molecule type" value="Genomic_DNA"/>
</dbReference>
<organism evidence="2 3">
    <name type="scientific">Diploptera punctata</name>
    <name type="common">Pacific beetle cockroach</name>
    <dbReference type="NCBI Taxonomy" id="6984"/>
    <lineage>
        <taxon>Eukaryota</taxon>
        <taxon>Metazoa</taxon>
        <taxon>Ecdysozoa</taxon>
        <taxon>Arthropoda</taxon>
        <taxon>Hexapoda</taxon>
        <taxon>Insecta</taxon>
        <taxon>Pterygota</taxon>
        <taxon>Neoptera</taxon>
        <taxon>Polyneoptera</taxon>
        <taxon>Dictyoptera</taxon>
        <taxon>Blattodea</taxon>
        <taxon>Blaberoidea</taxon>
        <taxon>Blaberidae</taxon>
        <taxon>Diplopterinae</taxon>
        <taxon>Diploptera</taxon>
    </lineage>
</organism>
<protein>
    <submittedName>
        <fullName evidence="2">Uncharacterized protein</fullName>
    </submittedName>
</protein>
<reference evidence="2" key="1">
    <citation type="journal article" date="2023" name="IScience">
        <title>Live-bearing cockroach genome reveals convergent evolutionary mechanisms linked to viviparity in insects and beyond.</title>
        <authorList>
            <person name="Fouks B."/>
            <person name="Harrison M.C."/>
            <person name="Mikhailova A.A."/>
            <person name="Marchal E."/>
            <person name="English S."/>
            <person name="Carruthers M."/>
            <person name="Jennings E.C."/>
            <person name="Chiamaka E.L."/>
            <person name="Frigard R.A."/>
            <person name="Pippel M."/>
            <person name="Attardo G.M."/>
            <person name="Benoit J.B."/>
            <person name="Bornberg-Bauer E."/>
            <person name="Tobe S.S."/>
        </authorList>
    </citation>
    <scope>NUCLEOTIDE SEQUENCE</scope>
    <source>
        <strain evidence="2">Stay&amp;Tobe</strain>
    </source>
</reference>
<dbReference type="Proteomes" id="UP001233999">
    <property type="component" value="Unassembled WGS sequence"/>
</dbReference>
<accession>A0AAD8A3A8</accession>
<gene>
    <name evidence="2" type="ORF">L9F63_001565</name>
</gene>
<reference evidence="2" key="2">
    <citation type="submission" date="2023-05" db="EMBL/GenBank/DDBJ databases">
        <authorList>
            <person name="Fouks B."/>
        </authorList>
    </citation>
    <scope>NUCLEOTIDE SEQUENCE</scope>
    <source>
        <strain evidence="2">Stay&amp;Tobe</strain>
        <tissue evidence="2">Testes</tissue>
    </source>
</reference>
<evidence type="ECO:0000313" key="3">
    <source>
        <dbReference type="Proteomes" id="UP001233999"/>
    </source>
</evidence>
<feature type="region of interest" description="Disordered" evidence="1">
    <location>
        <begin position="60"/>
        <end position="101"/>
    </location>
</feature>